<evidence type="ECO:0000313" key="3">
    <source>
        <dbReference type="Proteomes" id="UP000608420"/>
    </source>
</evidence>
<proteinExistence type="predicted"/>
<evidence type="ECO:0000313" key="2">
    <source>
        <dbReference type="EMBL" id="GGF97512.1"/>
    </source>
</evidence>
<sequence length="56" mass="6420">MDTSVSFLGGFSLLFFVFYLLIAVLGVYCLILFIKLAHRGIKALDFYIAEKTRRDL</sequence>
<evidence type="ECO:0008006" key="4">
    <source>
        <dbReference type="Google" id="ProtNLM"/>
    </source>
</evidence>
<comment type="caution">
    <text evidence="2">The sequence shown here is derived from an EMBL/GenBank/DDBJ whole genome shotgun (WGS) entry which is preliminary data.</text>
</comment>
<keyword evidence="1" id="KW-0472">Membrane</keyword>
<protein>
    <recommendedName>
        <fullName evidence="4">DUF4083 domain-containing protein</fullName>
    </recommendedName>
</protein>
<keyword evidence="3" id="KW-1185">Reference proteome</keyword>
<keyword evidence="1" id="KW-1133">Transmembrane helix</keyword>
<evidence type="ECO:0000256" key="1">
    <source>
        <dbReference type="SAM" id="Phobius"/>
    </source>
</evidence>
<reference evidence="3" key="1">
    <citation type="journal article" date="2019" name="Int. J. Syst. Evol. Microbiol.">
        <title>The Global Catalogue of Microorganisms (GCM) 10K type strain sequencing project: providing services to taxonomists for standard genome sequencing and annotation.</title>
        <authorList>
            <consortium name="The Broad Institute Genomics Platform"/>
            <consortium name="The Broad Institute Genome Sequencing Center for Infectious Disease"/>
            <person name="Wu L."/>
            <person name="Ma J."/>
        </authorList>
    </citation>
    <scope>NUCLEOTIDE SEQUENCE [LARGE SCALE GENOMIC DNA]</scope>
    <source>
        <strain evidence="3">CGMCC 1.15420</strain>
    </source>
</reference>
<feature type="transmembrane region" description="Helical" evidence="1">
    <location>
        <begin position="12"/>
        <end position="34"/>
    </location>
</feature>
<accession>A0ABQ1VUX9</accession>
<dbReference type="EMBL" id="BMIW01000010">
    <property type="protein sequence ID" value="GGF97512.1"/>
    <property type="molecule type" value="Genomic_DNA"/>
</dbReference>
<dbReference type="Proteomes" id="UP000608420">
    <property type="component" value="Unassembled WGS sequence"/>
</dbReference>
<keyword evidence="1" id="KW-0812">Transmembrane</keyword>
<organism evidence="2 3">
    <name type="scientific">Paenibacillus aceti</name>
    <dbReference type="NCBI Taxonomy" id="1820010"/>
    <lineage>
        <taxon>Bacteria</taxon>
        <taxon>Bacillati</taxon>
        <taxon>Bacillota</taxon>
        <taxon>Bacilli</taxon>
        <taxon>Bacillales</taxon>
        <taxon>Paenibacillaceae</taxon>
        <taxon>Paenibacillus</taxon>
    </lineage>
</organism>
<gene>
    <name evidence="2" type="ORF">GCM10010913_18990</name>
</gene>
<name>A0ABQ1VUX9_9BACL</name>